<feature type="domain" description="Cyclophilin TM1367-like" evidence="1">
    <location>
        <begin position="1"/>
        <end position="120"/>
    </location>
</feature>
<dbReference type="Pfam" id="PF04126">
    <property type="entry name" value="Cyclophil_like"/>
    <property type="match status" value="1"/>
</dbReference>
<organism evidence="2 3">
    <name type="scientific">Nocardiopsis suaedae</name>
    <dbReference type="NCBI Taxonomy" id="3018444"/>
    <lineage>
        <taxon>Bacteria</taxon>
        <taxon>Bacillati</taxon>
        <taxon>Actinomycetota</taxon>
        <taxon>Actinomycetes</taxon>
        <taxon>Streptosporangiales</taxon>
        <taxon>Nocardiopsidaceae</taxon>
        <taxon>Nocardiopsis</taxon>
    </lineage>
</organism>
<keyword evidence="3" id="KW-1185">Reference proteome</keyword>
<gene>
    <name evidence="2" type="ORF">O4U47_13290</name>
</gene>
<sequence length="124" mass="12997">MRIRISWNGGETTAALKPTPTSALLWEALPFEGTAATWGDEVYFPIPVDAGPEPDAAEVVEPGAVCYWLAGSALALPFGPTPISLGDECRLASAANVMGALDGDPRVLETVKAGERVRVESAED</sequence>
<dbReference type="RefSeq" id="WP_270678139.1">
    <property type="nucleotide sequence ID" value="NZ_JAQFWP010000021.1"/>
</dbReference>
<dbReference type="Proteomes" id="UP001165685">
    <property type="component" value="Unassembled WGS sequence"/>
</dbReference>
<accession>A0ABT4TM80</accession>
<dbReference type="SUPFAM" id="SSF50891">
    <property type="entry name" value="Cyclophilin-like"/>
    <property type="match status" value="1"/>
</dbReference>
<dbReference type="EMBL" id="JAQFWP010000021">
    <property type="protein sequence ID" value="MDA2805490.1"/>
    <property type="molecule type" value="Genomic_DNA"/>
</dbReference>
<dbReference type="InterPro" id="IPR025658">
    <property type="entry name" value="Cyclophilin_TM1367"/>
</dbReference>
<comment type="caution">
    <text evidence="2">The sequence shown here is derived from an EMBL/GenBank/DDBJ whole genome shotgun (WGS) entry which is preliminary data.</text>
</comment>
<proteinExistence type="predicted"/>
<name>A0ABT4TM80_9ACTN</name>
<protein>
    <recommendedName>
        <fullName evidence="1">Cyclophilin TM1367-like domain-containing protein</fullName>
    </recommendedName>
</protein>
<dbReference type="Gene3D" id="2.40.100.20">
    <property type="match status" value="1"/>
</dbReference>
<evidence type="ECO:0000259" key="1">
    <source>
        <dbReference type="Pfam" id="PF04126"/>
    </source>
</evidence>
<reference evidence="2" key="1">
    <citation type="submission" date="2023-01" db="EMBL/GenBank/DDBJ databases">
        <title>Draft genome sequence of Nocardiopsis sp. LSu2-4 isolated from halophytes.</title>
        <authorList>
            <person name="Duangmal K."/>
            <person name="Chantavorakit T."/>
        </authorList>
    </citation>
    <scope>NUCLEOTIDE SEQUENCE</scope>
    <source>
        <strain evidence="2">LSu2-4</strain>
    </source>
</reference>
<dbReference type="InterPro" id="IPR029000">
    <property type="entry name" value="Cyclophilin-like_dom_sf"/>
</dbReference>
<evidence type="ECO:0000313" key="2">
    <source>
        <dbReference type="EMBL" id="MDA2805490.1"/>
    </source>
</evidence>
<evidence type="ECO:0000313" key="3">
    <source>
        <dbReference type="Proteomes" id="UP001165685"/>
    </source>
</evidence>